<dbReference type="Proteomes" id="UP000813461">
    <property type="component" value="Unassembled WGS sequence"/>
</dbReference>
<dbReference type="EMBL" id="JAGMVJ010000025">
    <property type="protein sequence ID" value="KAH7071017.1"/>
    <property type="molecule type" value="Genomic_DNA"/>
</dbReference>
<sequence>MARPSRQRSPRISRLRTSIRNRISPLLHALAGKWLQFCETRRTLSIKGVLERDPATLSAHEFYGPLKGVKYYDLQTAYNEGFQEGPLAPGCALDERLKKAIATYNCCMWACVGLWDHLHKVLGDDPDYIEIKAMEVYVWPRLVLFPPGEKHGEEGYVAHTYMVIKFRCGISFIFDPTGYQFGFSKILYSLGEYEVDILNPFWQQPREYDVEAQIRFNKEVMAYEDIDLARPTFDGMKTRKPGPLMQDIAFQLLGFASQL</sequence>
<organism evidence="1 2">
    <name type="scientific">Paraphoma chrysanthemicola</name>
    <dbReference type="NCBI Taxonomy" id="798071"/>
    <lineage>
        <taxon>Eukaryota</taxon>
        <taxon>Fungi</taxon>
        <taxon>Dikarya</taxon>
        <taxon>Ascomycota</taxon>
        <taxon>Pezizomycotina</taxon>
        <taxon>Dothideomycetes</taxon>
        <taxon>Pleosporomycetidae</taxon>
        <taxon>Pleosporales</taxon>
        <taxon>Pleosporineae</taxon>
        <taxon>Phaeosphaeriaceae</taxon>
        <taxon>Paraphoma</taxon>
    </lineage>
</organism>
<dbReference type="OrthoDB" id="3800962at2759"/>
<protein>
    <submittedName>
        <fullName evidence="1">Uncharacterized protein</fullName>
    </submittedName>
</protein>
<proteinExistence type="predicted"/>
<dbReference type="AlphaFoldDB" id="A0A8K0VS97"/>
<evidence type="ECO:0000313" key="2">
    <source>
        <dbReference type="Proteomes" id="UP000813461"/>
    </source>
</evidence>
<reference evidence="1" key="1">
    <citation type="journal article" date="2021" name="Nat. Commun.">
        <title>Genetic determinants of endophytism in the Arabidopsis root mycobiome.</title>
        <authorList>
            <person name="Mesny F."/>
            <person name="Miyauchi S."/>
            <person name="Thiergart T."/>
            <person name="Pickel B."/>
            <person name="Atanasova L."/>
            <person name="Karlsson M."/>
            <person name="Huettel B."/>
            <person name="Barry K.W."/>
            <person name="Haridas S."/>
            <person name="Chen C."/>
            <person name="Bauer D."/>
            <person name="Andreopoulos W."/>
            <person name="Pangilinan J."/>
            <person name="LaButti K."/>
            <person name="Riley R."/>
            <person name="Lipzen A."/>
            <person name="Clum A."/>
            <person name="Drula E."/>
            <person name="Henrissat B."/>
            <person name="Kohler A."/>
            <person name="Grigoriev I.V."/>
            <person name="Martin F.M."/>
            <person name="Hacquard S."/>
        </authorList>
    </citation>
    <scope>NUCLEOTIDE SEQUENCE</scope>
    <source>
        <strain evidence="1">MPI-SDFR-AT-0120</strain>
    </source>
</reference>
<name>A0A8K0VS97_9PLEO</name>
<accession>A0A8K0VS97</accession>
<comment type="caution">
    <text evidence="1">The sequence shown here is derived from an EMBL/GenBank/DDBJ whole genome shotgun (WGS) entry which is preliminary data.</text>
</comment>
<evidence type="ECO:0000313" key="1">
    <source>
        <dbReference type="EMBL" id="KAH7071017.1"/>
    </source>
</evidence>
<gene>
    <name evidence="1" type="ORF">FB567DRAFT_633722</name>
</gene>
<keyword evidence="2" id="KW-1185">Reference proteome</keyword>